<dbReference type="InterPro" id="IPR008932">
    <property type="entry name" value="Ribosomal_bL12_oligo"/>
</dbReference>
<dbReference type="Gene3D" id="1.20.5.710">
    <property type="entry name" value="Single helix bin"/>
    <property type="match status" value="1"/>
</dbReference>
<dbReference type="InterPro" id="IPR000206">
    <property type="entry name" value="Ribosomal_bL12"/>
</dbReference>
<dbReference type="InterPro" id="IPR036235">
    <property type="entry name" value="Ribosomal_bL12_oligo_N_sf"/>
</dbReference>
<evidence type="ECO:0000259" key="5">
    <source>
        <dbReference type="Pfam" id="PF00542"/>
    </source>
</evidence>
<name>A0AAT9IGF1_9GAMM</name>
<proteinExistence type="inferred from homology"/>
<dbReference type="HAMAP" id="MF_00368">
    <property type="entry name" value="Ribosomal_bL12"/>
    <property type="match status" value="1"/>
</dbReference>
<dbReference type="SUPFAM" id="SSF54736">
    <property type="entry name" value="ClpS-like"/>
    <property type="match status" value="1"/>
</dbReference>
<dbReference type="PANTHER" id="PTHR45987">
    <property type="entry name" value="39S RIBOSOMAL PROTEIN L12"/>
    <property type="match status" value="1"/>
</dbReference>
<evidence type="ECO:0000313" key="7">
    <source>
        <dbReference type="EMBL" id="CAL4042074.1"/>
    </source>
</evidence>
<keyword evidence="3 4" id="KW-0687">Ribonucleoprotein</keyword>
<dbReference type="CDD" id="cd00387">
    <property type="entry name" value="Ribosomal_L7_L12"/>
    <property type="match status" value="1"/>
</dbReference>
<reference evidence="7" key="1">
    <citation type="submission" date="2024-06" db="EMBL/GenBank/DDBJ databases">
        <authorList>
            <person name="Manzano-Marin A."/>
            <person name="Manzano-Marin A."/>
            <person name="Alejandro Manzano Marin A."/>
        </authorList>
    </citation>
    <scope>NUCLEOTIDE SEQUENCE</scope>
    <source>
        <strain evidence="7">Ancorni-2928</strain>
    </source>
</reference>
<dbReference type="GO" id="GO:0006412">
    <property type="term" value="P:translation"/>
    <property type="evidence" value="ECO:0007669"/>
    <property type="project" value="UniProtKB-UniRule"/>
</dbReference>
<evidence type="ECO:0000259" key="6">
    <source>
        <dbReference type="Pfam" id="PF16320"/>
    </source>
</evidence>
<evidence type="ECO:0000256" key="2">
    <source>
        <dbReference type="ARBA" id="ARBA00022980"/>
    </source>
</evidence>
<dbReference type="Pfam" id="PF16320">
    <property type="entry name" value="Ribosomal_L12_N"/>
    <property type="match status" value="1"/>
</dbReference>
<evidence type="ECO:0000256" key="1">
    <source>
        <dbReference type="ARBA" id="ARBA00007197"/>
    </source>
</evidence>
<organism evidence="7">
    <name type="scientific">Buchnera aphidicola</name>
    <name type="common">Anoecia corni</name>
    <dbReference type="NCBI Taxonomy" id="2994477"/>
    <lineage>
        <taxon>Bacteria</taxon>
        <taxon>Pseudomonadati</taxon>
        <taxon>Pseudomonadota</taxon>
        <taxon>Gammaproteobacteria</taxon>
        <taxon>Enterobacterales</taxon>
        <taxon>Erwiniaceae</taxon>
        <taxon>Buchnera</taxon>
    </lineage>
</organism>
<dbReference type="RefSeq" id="WP_367681018.1">
    <property type="nucleotide sequence ID" value="NZ_OZ060371.1"/>
</dbReference>
<dbReference type="SUPFAM" id="SSF48300">
    <property type="entry name" value="Ribosomal protein L7/12, oligomerisation (N-terminal) domain"/>
    <property type="match status" value="1"/>
</dbReference>
<gene>
    <name evidence="4 7" type="primary">rplL</name>
    <name evidence="7" type="ORF">BUANCORI2928_030</name>
</gene>
<comment type="function">
    <text evidence="4">Forms part of the ribosomal stalk which helps the ribosome interact with GTP-bound translation factors. Is thus essential for accurate translation.</text>
</comment>
<comment type="subunit">
    <text evidence="4">Homodimer. Part of the ribosomal stalk of the 50S ribosomal subunit. Forms a multimeric L10(L12)X complex, where L10 forms an elongated spine to which 2 to 4 L12 dimers bind in a sequential fashion. Binds GTP-bound translation factors.</text>
</comment>
<dbReference type="FunFam" id="3.30.1390.10:FF:000001">
    <property type="entry name" value="50S ribosomal protein L7/L12"/>
    <property type="match status" value="1"/>
</dbReference>
<dbReference type="GO" id="GO:0003735">
    <property type="term" value="F:structural constituent of ribosome"/>
    <property type="evidence" value="ECO:0007669"/>
    <property type="project" value="InterPro"/>
</dbReference>
<sequence>MSVTKEKIVEAISNMSIENVIDLISDMEKKFGVSASSISNSVSGNSNAAVIEEKTEFTVFLKSIGPNKVSVIKAVRSNSGLGLKEAKDLVESAPTIVKENINKEDANSLKMSLESAGAEVEIK</sequence>
<protein>
    <recommendedName>
        <fullName evidence="4">Large ribosomal subunit protein bL12</fullName>
    </recommendedName>
</protein>
<evidence type="ECO:0000256" key="4">
    <source>
        <dbReference type="HAMAP-Rule" id="MF_00368"/>
    </source>
</evidence>
<dbReference type="InterPro" id="IPR014719">
    <property type="entry name" value="Ribosomal_bL12_C/ClpS-like"/>
</dbReference>
<dbReference type="GO" id="GO:0003729">
    <property type="term" value="F:mRNA binding"/>
    <property type="evidence" value="ECO:0007669"/>
    <property type="project" value="TreeGrafter"/>
</dbReference>
<feature type="domain" description="Large ribosomal subunit protein bL12 oligomerization" evidence="6">
    <location>
        <begin position="4"/>
        <end position="36"/>
    </location>
</feature>
<dbReference type="Pfam" id="PF00542">
    <property type="entry name" value="Ribosomal_L12"/>
    <property type="match status" value="1"/>
</dbReference>
<dbReference type="PANTHER" id="PTHR45987:SF4">
    <property type="entry name" value="LARGE RIBOSOMAL SUBUNIT PROTEIN BL12M"/>
    <property type="match status" value="1"/>
</dbReference>
<dbReference type="InterPro" id="IPR013823">
    <property type="entry name" value="Ribosomal_bL12_C"/>
</dbReference>
<dbReference type="GO" id="GO:0022625">
    <property type="term" value="C:cytosolic large ribosomal subunit"/>
    <property type="evidence" value="ECO:0007669"/>
    <property type="project" value="TreeGrafter"/>
</dbReference>
<dbReference type="AlphaFoldDB" id="A0AAT9IGF1"/>
<evidence type="ECO:0000256" key="3">
    <source>
        <dbReference type="ARBA" id="ARBA00023274"/>
    </source>
</evidence>
<dbReference type="EMBL" id="OZ060371">
    <property type="protein sequence ID" value="CAL4042074.1"/>
    <property type="molecule type" value="Genomic_DNA"/>
</dbReference>
<dbReference type="Gene3D" id="3.30.1390.10">
    <property type="match status" value="1"/>
</dbReference>
<dbReference type="NCBIfam" id="TIGR00855">
    <property type="entry name" value="L12"/>
    <property type="match status" value="1"/>
</dbReference>
<feature type="domain" description="Large ribosomal subunit protein bL12 C-terminal" evidence="5">
    <location>
        <begin position="57"/>
        <end position="123"/>
    </location>
</feature>
<accession>A0AAT9IGF1</accession>
<comment type="similarity">
    <text evidence="1 4">Belongs to the bacterial ribosomal protein bL12 family.</text>
</comment>
<keyword evidence="2 4" id="KW-0689">Ribosomal protein</keyword>